<evidence type="ECO:0000256" key="2">
    <source>
        <dbReference type="PROSITE-ProRule" id="PRU00169"/>
    </source>
</evidence>
<dbReference type="Pfam" id="PF00072">
    <property type="entry name" value="Response_reg"/>
    <property type="match status" value="1"/>
</dbReference>
<dbReference type="InterPro" id="IPR035965">
    <property type="entry name" value="PAS-like_dom_sf"/>
</dbReference>
<dbReference type="CDD" id="cd00130">
    <property type="entry name" value="PAS"/>
    <property type="match status" value="1"/>
</dbReference>
<feature type="modified residue" description="4-aspartylphosphate" evidence="2">
    <location>
        <position position="742"/>
    </location>
</feature>
<dbReference type="SUPFAM" id="SSF55785">
    <property type="entry name" value="PYP-like sensor domain (PAS domain)"/>
    <property type="match status" value="1"/>
</dbReference>
<dbReference type="PANTHER" id="PTHR43719">
    <property type="entry name" value="TWO-COMPONENT HISTIDINE KINASE"/>
    <property type="match status" value="1"/>
</dbReference>
<reference evidence="5" key="1">
    <citation type="submission" date="2023-06" db="EMBL/GenBank/DDBJ databases">
        <title>Survivors Of The Sea: Transcriptome response of Skeletonema marinoi to long-term dormancy.</title>
        <authorList>
            <person name="Pinder M.I.M."/>
            <person name="Kourtchenko O."/>
            <person name="Robertson E.K."/>
            <person name="Larsson T."/>
            <person name="Maumus F."/>
            <person name="Osuna-Cruz C.M."/>
            <person name="Vancaester E."/>
            <person name="Stenow R."/>
            <person name="Vandepoele K."/>
            <person name="Ploug H."/>
            <person name="Bruchert V."/>
            <person name="Godhe A."/>
            <person name="Topel M."/>
        </authorList>
    </citation>
    <scope>NUCLEOTIDE SEQUENCE</scope>
    <source>
        <strain evidence="5">R05AC</strain>
    </source>
</reference>
<comment type="caution">
    <text evidence="5">The sequence shown here is derived from an EMBL/GenBank/DDBJ whole genome shotgun (WGS) entry which is preliminary data.</text>
</comment>
<evidence type="ECO:0000313" key="6">
    <source>
        <dbReference type="Proteomes" id="UP001224775"/>
    </source>
</evidence>
<name>A0AAD8Y6M5_9STRA</name>
<dbReference type="InterPro" id="IPR011006">
    <property type="entry name" value="CheY-like_superfamily"/>
</dbReference>
<feature type="domain" description="Response regulatory" evidence="3">
    <location>
        <begin position="689"/>
        <end position="807"/>
    </location>
</feature>
<dbReference type="Proteomes" id="UP001224775">
    <property type="component" value="Unassembled WGS sequence"/>
</dbReference>
<dbReference type="PROSITE" id="PS50112">
    <property type="entry name" value="PAS"/>
    <property type="match status" value="1"/>
</dbReference>
<accession>A0AAD8Y6M5</accession>
<dbReference type="InterPro" id="IPR001789">
    <property type="entry name" value="Sig_transdc_resp-reg_receiver"/>
</dbReference>
<organism evidence="5 6">
    <name type="scientific">Skeletonema marinoi</name>
    <dbReference type="NCBI Taxonomy" id="267567"/>
    <lineage>
        <taxon>Eukaryota</taxon>
        <taxon>Sar</taxon>
        <taxon>Stramenopiles</taxon>
        <taxon>Ochrophyta</taxon>
        <taxon>Bacillariophyta</taxon>
        <taxon>Coscinodiscophyceae</taxon>
        <taxon>Thalassiosirophycidae</taxon>
        <taxon>Thalassiosirales</taxon>
        <taxon>Skeletonemataceae</taxon>
        <taxon>Skeletonema</taxon>
        <taxon>Skeletonema marinoi-dohrnii complex</taxon>
    </lineage>
</organism>
<dbReference type="SMART" id="SM00091">
    <property type="entry name" value="PAS"/>
    <property type="match status" value="1"/>
</dbReference>
<dbReference type="InterPro" id="IPR050956">
    <property type="entry name" value="2C_system_His_kinase"/>
</dbReference>
<dbReference type="Gene3D" id="3.30.450.20">
    <property type="entry name" value="PAS domain"/>
    <property type="match status" value="1"/>
</dbReference>
<dbReference type="PROSITE" id="PS50110">
    <property type="entry name" value="RESPONSE_REGULATORY"/>
    <property type="match status" value="1"/>
</dbReference>
<dbReference type="InterPro" id="IPR000014">
    <property type="entry name" value="PAS"/>
</dbReference>
<protein>
    <submittedName>
        <fullName evidence="5">Response regulator receiver domain-containing protein</fullName>
    </submittedName>
</protein>
<dbReference type="PANTHER" id="PTHR43719:SF28">
    <property type="entry name" value="PEROXIDE STRESS-ACTIVATED HISTIDINE KINASE MAK1-RELATED"/>
    <property type="match status" value="1"/>
</dbReference>
<evidence type="ECO:0000256" key="1">
    <source>
        <dbReference type="ARBA" id="ARBA00022553"/>
    </source>
</evidence>
<dbReference type="CDD" id="cd17546">
    <property type="entry name" value="REC_hyHK_CKI1_RcsC-like"/>
    <property type="match status" value="1"/>
</dbReference>
<evidence type="ECO:0000259" key="4">
    <source>
        <dbReference type="PROSITE" id="PS50112"/>
    </source>
</evidence>
<dbReference type="SMART" id="SM00448">
    <property type="entry name" value="REC"/>
    <property type="match status" value="1"/>
</dbReference>
<dbReference type="GO" id="GO:0000160">
    <property type="term" value="P:phosphorelay signal transduction system"/>
    <property type="evidence" value="ECO:0007669"/>
    <property type="project" value="InterPro"/>
</dbReference>
<feature type="domain" description="PAS" evidence="4">
    <location>
        <begin position="31"/>
        <end position="78"/>
    </location>
</feature>
<dbReference type="Gene3D" id="3.40.50.2300">
    <property type="match status" value="1"/>
</dbReference>
<keyword evidence="6" id="KW-1185">Reference proteome</keyword>
<keyword evidence="1 2" id="KW-0597">Phosphoprotein</keyword>
<gene>
    <name evidence="5" type="ORF">QTG54_008804</name>
</gene>
<sequence>MNPDLQQLVSHNASAAAALMAVGGFEVEEALFSTAPVGLHCVSSSGQILWANQTELNLLGFSKEEYIGQYVSSFVYSDQQQHSAHGNYLEQEGQVNLITADDKTLYKEILKRITGGNPIHEIPVRFATRSGTVVHLLIDCDGKGAIPPGATSFENRYFRCFTRDDTQRRIQEMRSNVLFQETNRSLQMLDNFMNRSMSQMRLPLTLMEKACTLVTENIEDINEVVRRNASMQQAFGPDGNNLPTGAPRGSIYEAEEDGKPHAQPNYNTAIQNFSAPLTVAMSATQEARSVVGLASTLVQDALALVDDITDLCRFDQGQALMIDKEAVKVKDICLDAFQRLQIPLGSGGLVDIVLDIQEGAPARTMADRSVFKRSLALLLNFAVDAAANASSAADKDSGTPEQKGKVILSISESVQLQDNRSACQIAVYYTNPPDASENIGMDFASGAPVETPATAFASASASERTRGNSFTNLPAIFQECYSKPLNEDVAILKSHLNGVGGSMMRRVRLRETIQSGMTSCRRDKLGLGLSLLYHLVGAQGSDLRYEIVPEGAPSASVQPRVMLPTMTKFWFVLPMSLDFPERLPAERILKDDLQADSGQLSTSASLVRSPFITSSIASISEDGTKLPRRKKRRMAETSSADSNNALFDASLLSAVAPVDNSTTQNDTSVTVAASLQQQYSGVAPGARPLVLVVEDTDVSASLICMHLRKLLCGSHRAENGEVAIEMIRSAPDPSIYNLILMDLRMPVCDGWAATKIIKENFRNIPVIALTGETSDEHKRRCDEIGFDDYTTKPLKRPQLKELLHKYIPGYQGPPS</sequence>
<dbReference type="AlphaFoldDB" id="A0AAD8Y6M5"/>
<dbReference type="SUPFAM" id="SSF52172">
    <property type="entry name" value="CheY-like"/>
    <property type="match status" value="1"/>
</dbReference>
<proteinExistence type="predicted"/>
<dbReference type="EMBL" id="JATAAI010000015">
    <property type="protein sequence ID" value="KAK1740709.1"/>
    <property type="molecule type" value="Genomic_DNA"/>
</dbReference>
<evidence type="ECO:0000259" key="3">
    <source>
        <dbReference type="PROSITE" id="PS50110"/>
    </source>
</evidence>
<evidence type="ECO:0000313" key="5">
    <source>
        <dbReference type="EMBL" id="KAK1740709.1"/>
    </source>
</evidence>